<dbReference type="KEGG" id="atq:GH723_08915"/>
<keyword evidence="6 8" id="KW-0238">DNA-binding</keyword>
<evidence type="ECO:0000256" key="5">
    <source>
        <dbReference type="ARBA" id="ARBA00023015"/>
    </source>
</evidence>
<dbReference type="InterPro" id="IPR036388">
    <property type="entry name" value="WH-like_DNA-bd_sf"/>
</dbReference>
<evidence type="ECO:0000256" key="8">
    <source>
        <dbReference type="HAMAP-Rule" id="MF_00173"/>
    </source>
</evidence>
<dbReference type="GO" id="GO:0005737">
    <property type="term" value="C:cytoplasm"/>
    <property type="evidence" value="ECO:0007669"/>
    <property type="project" value="UniProtKB-SubCell"/>
</dbReference>
<keyword evidence="3 8" id="KW-0963">Cytoplasm</keyword>
<comment type="pathway">
    <text evidence="8">Amino-acid biosynthesis; L-arginine biosynthesis [regulation].</text>
</comment>
<evidence type="ECO:0000259" key="10">
    <source>
        <dbReference type="Pfam" id="PF01316"/>
    </source>
</evidence>
<sequence>MSDASRLSKTQRQHRIARLLEANVVTSQTQLVDLLATDGVVATQATVSRDLEDLGAIKVRVAGGEPAYAIPELPTEQAAPPDHLRRVLGDWVVETDHSLNLVVLRTPPGSAHVVGSALDRSGLPGLVGTVAGDDTVICIASESTGGGSLAATLRDLAGLLPRKDAP</sequence>
<gene>
    <name evidence="8 12" type="primary">argR</name>
    <name evidence="12" type="ORF">GH723_08915</name>
</gene>
<evidence type="ECO:0000256" key="7">
    <source>
        <dbReference type="ARBA" id="ARBA00023163"/>
    </source>
</evidence>
<evidence type="ECO:0000313" key="12">
    <source>
        <dbReference type="EMBL" id="QGG95208.1"/>
    </source>
</evidence>
<dbReference type="UniPathway" id="UPA00068"/>
<dbReference type="Gene3D" id="1.10.10.10">
    <property type="entry name" value="Winged helix-like DNA-binding domain superfamily/Winged helix DNA-binding domain"/>
    <property type="match status" value="1"/>
</dbReference>
<keyword evidence="13" id="KW-1185">Reference proteome</keyword>
<dbReference type="SUPFAM" id="SSF46785">
    <property type="entry name" value="Winged helix' DNA-binding domain"/>
    <property type="match status" value="1"/>
</dbReference>
<dbReference type="SUPFAM" id="SSF55252">
    <property type="entry name" value="C-terminal domain of arginine repressor"/>
    <property type="match status" value="1"/>
</dbReference>
<dbReference type="Gene3D" id="3.30.1360.40">
    <property type="match status" value="1"/>
</dbReference>
<dbReference type="Proteomes" id="UP000334019">
    <property type="component" value="Chromosome"/>
</dbReference>
<evidence type="ECO:0000313" key="13">
    <source>
        <dbReference type="Proteomes" id="UP000334019"/>
    </source>
</evidence>
<dbReference type="GO" id="GO:0051259">
    <property type="term" value="P:protein complex oligomerization"/>
    <property type="evidence" value="ECO:0007669"/>
    <property type="project" value="InterPro"/>
</dbReference>
<evidence type="ECO:0000256" key="6">
    <source>
        <dbReference type="ARBA" id="ARBA00023125"/>
    </source>
</evidence>
<keyword evidence="8" id="KW-0055">Arginine biosynthesis</keyword>
<feature type="domain" description="Arginine repressor DNA-binding" evidence="10">
    <location>
        <begin position="8"/>
        <end position="72"/>
    </location>
</feature>
<dbReference type="AlphaFoldDB" id="A0A5Q2RE79"/>
<dbReference type="InterPro" id="IPR036251">
    <property type="entry name" value="Arg_repress_C_sf"/>
</dbReference>
<keyword evidence="7 8" id="KW-0804">Transcription</keyword>
<dbReference type="NCBIfam" id="TIGR01529">
    <property type="entry name" value="argR_whole"/>
    <property type="match status" value="1"/>
</dbReference>
<evidence type="ECO:0000259" key="11">
    <source>
        <dbReference type="Pfam" id="PF02863"/>
    </source>
</evidence>
<dbReference type="HAMAP" id="MF_00173">
    <property type="entry name" value="Arg_repressor"/>
    <property type="match status" value="1"/>
</dbReference>
<evidence type="ECO:0000256" key="9">
    <source>
        <dbReference type="NCBIfam" id="TIGR01529"/>
    </source>
</evidence>
<dbReference type="GO" id="GO:0006526">
    <property type="term" value="P:L-arginine biosynthetic process"/>
    <property type="evidence" value="ECO:0007669"/>
    <property type="project" value="UniProtKB-UniPathway"/>
</dbReference>
<reference evidence="12 13" key="1">
    <citation type="submission" date="2019-11" db="EMBL/GenBank/DDBJ databases">
        <authorList>
            <person name="He Y."/>
        </authorList>
    </citation>
    <scope>NUCLEOTIDE SEQUENCE [LARGE SCALE GENOMIC DNA]</scope>
    <source>
        <strain evidence="12 13">SCSIO 58843</strain>
    </source>
</reference>
<dbReference type="RefSeq" id="WP_153759316.1">
    <property type="nucleotide sequence ID" value="NZ_CP045851.1"/>
</dbReference>
<organism evidence="12 13">
    <name type="scientific">Actinomarinicola tropica</name>
    <dbReference type="NCBI Taxonomy" id="2789776"/>
    <lineage>
        <taxon>Bacteria</taxon>
        <taxon>Bacillati</taxon>
        <taxon>Actinomycetota</taxon>
        <taxon>Acidimicrobiia</taxon>
        <taxon>Acidimicrobiales</taxon>
        <taxon>Iamiaceae</taxon>
        <taxon>Actinomarinicola</taxon>
    </lineage>
</organism>
<comment type="similarity">
    <text evidence="2 8">Belongs to the ArgR family.</text>
</comment>
<keyword evidence="8" id="KW-0028">Amino-acid biosynthesis</keyword>
<feature type="domain" description="Arginine repressor C-terminal" evidence="11">
    <location>
        <begin position="89"/>
        <end position="154"/>
    </location>
</feature>
<dbReference type="InterPro" id="IPR036390">
    <property type="entry name" value="WH_DNA-bd_sf"/>
</dbReference>
<evidence type="ECO:0000256" key="2">
    <source>
        <dbReference type="ARBA" id="ARBA00008316"/>
    </source>
</evidence>
<protein>
    <recommendedName>
        <fullName evidence="8 9">Arginine repressor</fullName>
    </recommendedName>
</protein>
<comment type="function">
    <text evidence="8">Regulates arginine biosynthesis genes.</text>
</comment>
<dbReference type="GO" id="GO:1900079">
    <property type="term" value="P:regulation of arginine biosynthetic process"/>
    <property type="evidence" value="ECO:0007669"/>
    <property type="project" value="UniProtKB-UniRule"/>
</dbReference>
<dbReference type="GO" id="GO:0003700">
    <property type="term" value="F:DNA-binding transcription factor activity"/>
    <property type="evidence" value="ECO:0007669"/>
    <property type="project" value="UniProtKB-UniRule"/>
</dbReference>
<dbReference type="PANTHER" id="PTHR34471">
    <property type="entry name" value="ARGININE REPRESSOR"/>
    <property type="match status" value="1"/>
</dbReference>
<name>A0A5Q2RE79_9ACTN</name>
<dbReference type="PANTHER" id="PTHR34471:SF1">
    <property type="entry name" value="ARGININE REPRESSOR"/>
    <property type="match status" value="1"/>
</dbReference>
<dbReference type="Pfam" id="PF02863">
    <property type="entry name" value="Arg_repressor_C"/>
    <property type="match status" value="1"/>
</dbReference>
<keyword evidence="4 8" id="KW-0678">Repressor</keyword>
<comment type="subcellular location">
    <subcellularLocation>
        <location evidence="1 8">Cytoplasm</location>
    </subcellularLocation>
</comment>
<dbReference type="GO" id="GO:0003677">
    <property type="term" value="F:DNA binding"/>
    <property type="evidence" value="ECO:0007669"/>
    <property type="project" value="UniProtKB-KW"/>
</dbReference>
<dbReference type="InterPro" id="IPR020899">
    <property type="entry name" value="Arg_repress_C"/>
</dbReference>
<proteinExistence type="inferred from homology"/>
<dbReference type="InterPro" id="IPR020900">
    <property type="entry name" value="Arg_repress_DNA-bd"/>
</dbReference>
<dbReference type="PRINTS" id="PR01467">
    <property type="entry name" value="ARGREPRESSOR"/>
</dbReference>
<dbReference type="GO" id="GO:0034618">
    <property type="term" value="F:arginine binding"/>
    <property type="evidence" value="ECO:0007669"/>
    <property type="project" value="InterPro"/>
</dbReference>
<keyword evidence="5 8" id="KW-0805">Transcription regulation</keyword>
<dbReference type="InterPro" id="IPR001669">
    <property type="entry name" value="Arg_repress"/>
</dbReference>
<dbReference type="Pfam" id="PF01316">
    <property type="entry name" value="Arg_repressor"/>
    <property type="match status" value="1"/>
</dbReference>
<evidence type="ECO:0000256" key="4">
    <source>
        <dbReference type="ARBA" id="ARBA00022491"/>
    </source>
</evidence>
<evidence type="ECO:0000256" key="1">
    <source>
        <dbReference type="ARBA" id="ARBA00004496"/>
    </source>
</evidence>
<accession>A0A5Q2RE79</accession>
<dbReference type="EMBL" id="CP045851">
    <property type="protein sequence ID" value="QGG95208.1"/>
    <property type="molecule type" value="Genomic_DNA"/>
</dbReference>
<evidence type="ECO:0000256" key="3">
    <source>
        <dbReference type="ARBA" id="ARBA00022490"/>
    </source>
</evidence>